<dbReference type="SUPFAM" id="SSF47413">
    <property type="entry name" value="lambda repressor-like DNA-binding domains"/>
    <property type="match status" value="1"/>
</dbReference>
<evidence type="ECO:0000256" key="1">
    <source>
        <dbReference type="ARBA" id="ARBA00023125"/>
    </source>
</evidence>
<proteinExistence type="predicted"/>
<dbReference type="Proteomes" id="UP001596174">
    <property type="component" value="Unassembled WGS sequence"/>
</dbReference>
<dbReference type="InterPro" id="IPR010982">
    <property type="entry name" value="Lambda_DNA-bd_dom_sf"/>
</dbReference>
<dbReference type="CDD" id="cd00093">
    <property type="entry name" value="HTH_XRE"/>
    <property type="match status" value="1"/>
</dbReference>
<organism evidence="3 4">
    <name type="scientific">Streptacidiphilus monticola</name>
    <dbReference type="NCBI Taxonomy" id="2161674"/>
    <lineage>
        <taxon>Bacteria</taxon>
        <taxon>Bacillati</taxon>
        <taxon>Actinomycetota</taxon>
        <taxon>Actinomycetes</taxon>
        <taxon>Kitasatosporales</taxon>
        <taxon>Streptomycetaceae</taxon>
        <taxon>Streptacidiphilus</taxon>
    </lineage>
</organism>
<dbReference type="Gene3D" id="1.10.260.40">
    <property type="entry name" value="lambda repressor-like DNA-binding domains"/>
    <property type="match status" value="1"/>
</dbReference>
<dbReference type="Pfam" id="PF01381">
    <property type="entry name" value="HTH_3"/>
    <property type="match status" value="1"/>
</dbReference>
<keyword evidence="1" id="KW-0238">DNA-binding</keyword>
<dbReference type="PANTHER" id="PTHR46797:SF1">
    <property type="entry name" value="METHYLPHOSPHONATE SYNTHASE"/>
    <property type="match status" value="1"/>
</dbReference>
<dbReference type="SMART" id="SM00530">
    <property type="entry name" value="HTH_XRE"/>
    <property type="match status" value="1"/>
</dbReference>
<gene>
    <name evidence="3" type="ORF">ACFP3V_31915</name>
</gene>
<protein>
    <submittedName>
        <fullName evidence="3">Helix-turn-helix domain-containing protein</fullName>
    </submittedName>
</protein>
<dbReference type="InterPro" id="IPR050807">
    <property type="entry name" value="TransReg_Diox_bact_type"/>
</dbReference>
<evidence type="ECO:0000259" key="2">
    <source>
        <dbReference type="PROSITE" id="PS50943"/>
    </source>
</evidence>
<dbReference type="RefSeq" id="WP_380591375.1">
    <property type="nucleotide sequence ID" value="NZ_JBHSQJ010000251.1"/>
</dbReference>
<sequence length="66" mass="7350">MTLGEQVARLRRERGWSQRQLALEAGTTQTVVSRTETGRTVPELGTLERIARALGCRLTIRLDEAA</sequence>
<keyword evidence="4" id="KW-1185">Reference proteome</keyword>
<comment type="caution">
    <text evidence="3">The sequence shown here is derived from an EMBL/GenBank/DDBJ whole genome shotgun (WGS) entry which is preliminary data.</text>
</comment>
<name>A0ABW1GAW8_9ACTN</name>
<evidence type="ECO:0000313" key="3">
    <source>
        <dbReference type="EMBL" id="MFC5911799.1"/>
    </source>
</evidence>
<accession>A0ABW1GAW8</accession>
<dbReference type="EMBL" id="JBHSQJ010000251">
    <property type="protein sequence ID" value="MFC5911799.1"/>
    <property type="molecule type" value="Genomic_DNA"/>
</dbReference>
<reference evidence="4" key="1">
    <citation type="journal article" date="2019" name="Int. J. Syst. Evol. Microbiol.">
        <title>The Global Catalogue of Microorganisms (GCM) 10K type strain sequencing project: providing services to taxonomists for standard genome sequencing and annotation.</title>
        <authorList>
            <consortium name="The Broad Institute Genomics Platform"/>
            <consortium name="The Broad Institute Genome Sequencing Center for Infectious Disease"/>
            <person name="Wu L."/>
            <person name="Ma J."/>
        </authorList>
    </citation>
    <scope>NUCLEOTIDE SEQUENCE [LARGE SCALE GENOMIC DNA]</scope>
    <source>
        <strain evidence="4">JCM 4816</strain>
    </source>
</reference>
<feature type="domain" description="HTH cro/C1-type" evidence="2">
    <location>
        <begin position="7"/>
        <end position="61"/>
    </location>
</feature>
<evidence type="ECO:0000313" key="4">
    <source>
        <dbReference type="Proteomes" id="UP001596174"/>
    </source>
</evidence>
<dbReference type="PANTHER" id="PTHR46797">
    <property type="entry name" value="HTH-TYPE TRANSCRIPTIONAL REGULATOR"/>
    <property type="match status" value="1"/>
</dbReference>
<dbReference type="PROSITE" id="PS50943">
    <property type="entry name" value="HTH_CROC1"/>
    <property type="match status" value="1"/>
</dbReference>
<dbReference type="InterPro" id="IPR001387">
    <property type="entry name" value="Cro/C1-type_HTH"/>
</dbReference>